<dbReference type="VEuPathDB" id="FungiDB:MUCCIDRAFT_106237"/>
<evidence type="ECO:0000256" key="1">
    <source>
        <dbReference type="SAM" id="MobiDB-lite"/>
    </source>
</evidence>
<dbReference type="Proteomes" id="UP000077051">
    <property type="component" value="Unassembled WGS sequence"/>
</dbReference>
<evidence type="ECO:0000313" key="2">
    <source>
        <dbReference type="EMBL" id="OAD05678.1"/>
    </source>
</evidence>
<comment type="caution">
    <text evidence="2">The sequence shown here is derived from an EMBL/GenBank/DDBJ whole genome shotgun (WGS) entry which is preliminary data.</text>
</comment>
<keyword evidence="3" id="KW-1185">Reference proteome</keyword>
<feature type="compositionally biased region" description="Low complexity" evidence="1">
    <location>
        <begin position="152"/>
        <end position="165"/>
    </location>
</feature>
<sequence length="444" mass="48882">MLFRCTNYPPCAEEFPTALSRKTHVRSVHQQLVDVTYPGGREDISRNSNDNTFPCRMCNRYSNVNPPLLKRHANNCPAFRARLSAVPAATTTTATAMAIPDIPIVSAAVAPVPAEAAASNVWNTVANTVPSLLPSAATVAVNAPTVPSLEPSAPAVATNTPAVPSLEPPPASAVDDDATTEAENENVDSVKAESENVDSAAAGSTQQSEPVQLDTTAEPLTAANLEDRLRKVGAVRTRSVYRASCRSIACHFSFRAAFAGTRSSMIKHIQRYHRGLDHGNFTTCYVQHLYNDQRHKVYFAVDRPYSGPTIESTITNEGEALFENFAREHPDYEDGYDPDAAISDSRVVSTFYNYINWFQLVIDVTGEDTNENRIILYNWVNARIPEYSTEVALMDNDLKQLVRKHFNNMQQLMSSSKSSFYHFRILVMQYDSATPTKGLTPPQG</sequence>
<name>A0A168N216_MUCCL</name>
<feature type="compositionally biased region" description="Acidic residues" evidence="1">
    <location>
        <begin position="174"/>
        <end position="186"/>
    </location>
</feature>
<protein>
    <submittedName>
        <fullName evidence="2">Uncharacterized protein</fullName>
    </submittedName>
</protein>
<dbReference type="EMBL" id="AMYB01000002">
    <property type="protein sequence ID" value="OAD05678.1"/>
    <property type="molecule type" value="Genomic_DNA"/>
</dbReference>
<feature type="region of interest" description="Disordered" evidence="1">
    <location>
        <begin position="152"/>
        <end position="219"/>
    </location>
</feature>
<evidence type="ECO:0000313" key="3">
    <source>
        <dbReference type="Proteomes" id="UP000077051"/>
    </source>
</evidence>
<accession>A0A168N216</accession>
<feature type="compositionally biased region" description="Polar residues" evidence="1">
    <location>
        <begin position="202"/>
        <end position="215"/>
    </location>
</feature>
<organism evidence="2 3">
    <name type="scientific">Mucor lusitanicus CBS 277.49</name>
    <dbReference type="NCBI Taxonomy" id="747725"/>
    <lineage>
        <taxon>Eukaryota</taxon>
        <taxon>Fungi</taxon>
        <taxon>Fungi incertae sedis</taxon>
        <taxon>Mucoromycota</taxon>
        <taxon>Mucoromycotina</taxon>
        <taxon>Mucoromycetes</taxon>
        <taxon>Mucorales</taxon>
        <taxon>Mucorineae</taxon>
        <taxon>Mucoraceae</taxon>
        <taxon>Mucor</taxon>
    </lineage>
</organism>
<reference evidence="2 3" key="1">
    <citation type="submission" date="2015-06" db="EMBL/GenBank/DDBJ databases">
        <title>Expansion of signal transduction pathways in fungi by whole-genome duplication.</title>
        <authorList>
            <consortium name="DOE Joint Genome Institute"/>
            <person name="Corrochano L.M."/>
            <person name="Kuo A."/>
            <person name="Marcet-Houben M."/>
            <person name="Polaino S."/>
            <person name="Salamov A."/>
            <person name="Villalobos J.M."/>
            <person name="Alvarez M.I."/>
            <person name="Avalos J."/>
            <person name="Benito E.P."/>
            <person name="Benoit I."/>
            <person name="Burger G."/>
            <person name="Camino L.P."/>
            <person name="Canovas D."/>
            <person name="Cerda-Olmedo E."/>
            <person name="Cheng J.-F."/>
            <person name="Dominguez A."/>
            <person name="Elias M."/>
            <person name="Eslava A.P."/>
            <person name="Glaser F."/>
            <person name="Grimwood J."/>
            <person name="Gutierrez G."/>
            <person name="Heitman J."/>
            <person name="Henrissat B."/>
            <person name="Iturriaga E.A."/>
            <person name="Lang B.F."/>
            <person name="Lavin J.L."/>
            <person name="Lee S."/>
            <person name="Li W."/>
            <person name="Lindquist E."/>
            <person name="Lopez-Garcia S."/>
            <person name="Luque E.M."/>
            <person name="Marcos A.T."/>
            <person name="Martin J."/>
            <person name="Mccluskey K."/>
            <person name="Medina H.R."/>
            <person name="Miralles-Duran A."/>
            <person name="Miyazaki A."/>
            <person name="Munoz-Torres E."/>
            <person name="Oguiza J.A."/>
            <person name="Ohm R."/>
            <person name="Olmedo M."/>
            <person name="Orejas M."/>
            <person name="Ortiz-Castellanos L."/>
            <person name="Pisabarro A.G."/>
            <person name="Rodriguez-Romero J."/>
            <person name="Ruiz-Herrera J."/>
            <person name="Ruiz-Vazquez R."/>
            <person name="Sanz C."/>
            <person name="Schackwitz W."/>
            <person name="Schmutz J."/>
            <person name="Shahriari M."/>
            <person name="Shelest E."/>
            <person name="Silva-Franco F."/>
            <person name="Soanes D."/>
            <person name="Syed K."/>
            <person name="Tagua V.G."/>
            <person name="Talbot N.J."/>
            <person name="Thon M."/>
            <person name="De Vries R.P."/>
            <person name="Wiebenga A."/>
            <person name="Yadav J.S."/>
            <person name="Braun E.L."/>
            <person name="Baker S."/>
            <person name="Garre V."/>
            <person name="Horwitz B."/>
            <person name="Torres-Martinez S."/>
            <person name="Idnurm A."/>
            <person name="Herrera-Estrella A."/>
            <person name="Gabaldon T."/>
            <person name="Grigoriev I.V."/>
        </authorList>
    </citation>
    <scope>NUCLEOTIDE SEQUENCE [LARGE SCALE GENOMIC DNA]</scope>
    <source>
        <strain evidence="2 3">CBS 277.49</strain>
    </source>
</reference>
<gene>
    <name evidence="2" type="ORF">MUCCIDRAFT_106237</name>
</gene>
<dbReference type="AlphaFoldDB" id="A0A168N216"/>
<proteinExistence type="predicted"/>